<comment type="caution">
    <text evidence="2">The sequence shown here is derived from an EMBL/GenBank/DDBJ whole genome shotgun (WGS) entry which is preliminary data.</text>
</comment>
<evidence type="ECO:0000313" key="3">
    <source>
        <dbReference type="Proteomes" id="UP000708208"/>
    </source>
</evidence>
<accession>A0A8J2KWL7</accession>
<dbReference type="GO" id="GO:0042147">
    <property type="term" value="P:retrograde transport, endosome to Golgi"/>
    <property type="evidence" value="ECO:0007669"/>
    <property type="project" value="InterPro"/>
</dbReference>
<gene>
    <name evidence="2" type="ORF">AFUS01_LOCUS31605</name>
</gene>
<keyword evidence="3" id="KW-1185">Reference proteome</keyword>
<dbReference type="Proteomes" id="UP000708208">
    <property type="component" value="Unassembled WGS sequence"/>
</dbReference>
<reference evidence="2" key="1">
    <citation type="submission" date="2021-06" db="EMBL/GenBank/DDBJ databases">
        <authorList>
            <person name="Hodson N. C."/>
            <person name="Mongue J. A."/>
            <person name="Jaron S. K."/>
        </authorList>
    </citation>
    <scope>NUCLEOTIDE SEQUENCE</scope>
</reference>
<dbReference type="InterPro" id="IPR019514">
    <property type="entry name" value="Syndetin_C"/>
</dbReference>
<dbReference type="PANTHER" id="PTHR13258">
    <property type="entry name" value="SYNDETIN"/>
    <property type="match status" value="1"/>
</dbReference>
<evidence type="ECO:0000259" key="1">
    <source>
        <dbReference type="Pfam" id="PF10474"/>
    </source>
</evidence>
<dbReference type="InterPro" id="IPR040047">
    <property type="entry name" value="VPS50"/>
</dbReference>
<dbReference type="GO" id="GO:1990745">
    <property type="term" value="C:EARP complex"/>
    <property type="evidence" value="ECO:0007669"/>
    <property type="project" value="InterPro"/>
</dbReference>
<protein>
    <recommendedName>
        <fullName evidence="1">Syndetin C-terminal domain-containing protein</fullName>
    </recommendedName>
</protein>
<dbReference type="EMBL" id="CAJVCH010504992">
    <property type="protein sequence ID" value="CAG7821256.1"/>
    <property type="molecule type" value="Genomic_DNA"/>
</dbReference>
<dbReference type="GO" id="GO:0005829">
    <property type="term" value="C:cytosol"/>
    <property type="evidence" value="ECO:0007669"/>
    <property type="project" value="GOC"/>
</dbReference>
<dbReference type="OrthoDB" id="10263345at2759"/>
<organism evidence="2 3">
    <name type="scientific">Allacma fusca</name>
    <dbReference type="NCBI Taxonomy" id="39272"/>
    <lineage>
        <taxon>Eukaryota</taxon>
        <taxon>Metazoa</taxon>
        <taxon>Ecdysozoa</taxon>
        <taxon>Arthropoda</taxon>
        <taxon>Hexapoda</taxon>
        <taxon>Collembola</taxon>
        <taxon>Symphypleona</taxon>
        <taxon>Sminthuridae</taxon>
        <taxon>Allacma</taxon>
    </lineage>
</organism>
<feature type="domain" description="Syndetin C-terminal" evidence="1">
    <location>
        <begin position="2"/>
        <end position="130"/>
    </location>
</feature>
<evidence type="ECO:0000313" key="2">
    <source>
        <dbReference type="EMBL" id="CAG7821256.1"/>
    </source>
</evidence>
<dbReference type="GO" id="GO:0000149">
    <property type="term" value="F:SNARE binding"/>
    <property type="evidence" value="ECO:0007669"/>
    <property type="project" value="TreeGrafter"/>
</dbReference>
<proteinExistence type="predicted"/>
<dbReference type="PANTHER" id="PTHR13258:SF0">
    <property type="entry name" value="SYNDETIN"/>
    <property type="match status" value="1"/>
</dbReference>
<name>A0A8J2KWL7_9HEXA</name>
<dbReference type="GO" id="GO:0032456">
    <property type="term" value="P:endocytic recycling"/>
    <property type="evidence" value="ECO:0007669"/>
    <property type="project" value="InterPro"/>
</dbReference>
<sequence>MRVEKVSERVDIPVTVLAILWEQIFRFCSRLFVDGFSSARKCSNSGRGLMQLDFTQFLSKLEKISPVSLKGLPDREYVDNYVKAYYLPESIMEEFIQSHSEYNAQQLKTLVNCALQGNKRSKQRLLSIIEEMEKTKR</sequence>
<dbReference type="AlphaFoldDB" id="A0A8J2KWL7"/>
<dbReference type="Pfam" id="PF10474">
    <property type="entry name" value="Syndetin_C"/>
    <property type="match status" value="1"/>
</dbReference>